<evidence type="ECO:0000259" key="5">
    <source>
        <dbReference type="Pfam" id="PF03931"/>
    </source>
</evidence>
<evidence type="ECO:0000256" key="4">
    <source>
        <dbReference type="ARBA" id="ARBA00023242"/>
    </source>
</evidence>
<dbReference type="GO" id="GO:0004842">
    <property type="term" value="F:ubiquitin-protein transferase activity"/>
    <property type="evidence" value="ECO:0007669"/>
    <property type="project" value="EnsemblFungi"/>
</dbReference>
<dbReference type="VEuPathDB" id="FungiDB:GWK60_L16643"/>
<dbReference type="OrthoDB" id="249087at2759"/>
<dbReference type="GO" id="GO:0000113">
    <property type="term" value="C:nucleotide-excision repair factor 4 complex"/>
    <property type="evidence" value="ECO:0007669"/>
    <property type="project" value="EnsemblFungi"/>
</dbReference>
<dbReference type="EMBL" id="LLZZ01000146">
    <property type="protein sequence ID" value="KTA99263.1"/>
    <property type="molecule type" value="Genomic_DNA"/>
</dbReference>
<sequence>MTAVVLVSKDGGEFSIGREAALVSPTLKSMLEGPFKEKDGHIDLPEMSSDVVQKVIEYLEYKLKYQDADPQKEDVPEFDVPTEMSLELLLAADYLGI</sequence>
<dbReference type="GO" id="GO:0009411">
    <property type="term" value="P:response to UV"/>
    <property type="evidence" value="ECO:0007669"/>
    <property type="project" value="EnsemblFungi"/>
</dbReference>
<evidence type="ECO:0000313" key="7">
    <source>
        <dbReference type="EMBL" id="KTB02885.1"/>
    </source>
</evidence>
<dbReference type="VEuPathDB" id="FungiDB:GVI51_L12661"/>
<evidence type="ECO:0000256" key="1">
    <source>
        <dbReference type="ARBA" id="ARBA00004123"/>
    </source>
</evidence>
<reference evidence="6 8" key="1">
    <citation type="submission" date="2015-10" db="EMBL/GenBank/DDBJ databases">
        <title>Draft genomes sequences of Candida glabrata isolates 1A, 1B, 2A, 2B, 3A and 3B.</title>
        <authorList>
            <person name="Haavelsrud O.E."/>
            <person name="Gaustad P."/>
        </authorList>
    </citation>
    <scope>NUCLEOTIDE SEQUENCE [LARGE SCALE GENOMIC DNA]</scope>
    <source>
        <strain evidence="6">910700640</strain>
    </source>
</reference>
<dbReference type="GO" id="GO:0070449">
    <property type="term" value="C:elongin complex"/>
    <property type="evidence" value="ECO:0007669"/>
    <property type="project" value="EnsemblFungi"/>
</dbReference>
<dbReference type="VEuPathDB" id="FungiDB:GW608_L16665"/>
<dbReference type="CDD" id="cd18321">
    <property type="entry name" value="BTB_POZ_EloC"/>
    <property type="match status" value="1"/>
</dbReference>
<dbReference type="Proteomes" id="UP000054886">
    <property type="component" value="Unassembled WGS sequence"/>
</dbReference>
<evidence type="ECO:0000256" key="2">
    <source>
        <dbReference type="ARBA" id="ARBA00009993"/>
    </source>
</evidence>
<dbReference type="InterPro" id="IPR016073">
    <property type="entry name" value="Skp1_comp_POZ"/>
</dbReference>
<dbReference type="GO" id="GO:0031463">
    <property type="term" value="C:Cul3-RING ubiquitin ligase complex"/>
    <property type="evidence" value="ECO:0007669"/>
    <property type="project" value="EnsemblFungi"/>
</dbReference>
<dbReference type="SMART" id="SM00512">
    <property type="entry name" value="Skp1"/>
    <property type="match status" value="1"/>
</dbReference>
<evidence type="ECO:0000313" key="8">
    <source>
        <dbReference type="Proteomes" id="UP000054886"/>
    </source>
</evidence>
<dbReference type="VEuPathDB" id="FungiDB:CAGL0L12716g"/>
<comment type="similarity">
    <text evidence="2">Belongs to the SKP1 family.</text>
</comment>
<protein>
    <recommendedName>
        <fullName evidence="3">Elongin-C</fullName>
    </recommendedName>
</protein>
<dbReference type="OMA" id="ELMMAPN"/>
<organism evidence="6 8">
    <name type="scientific">Candida glabrata</name>
    <name type="common">Yeast</name>
    <name type="synonym">Torulopsis glabrata</name>
    <dbReference type="NCBI Taxonomy" id="5478"/>
    <lineage>
        <taxon>Eukaryota</taxon>
        <taxon>Fungi</taxon>
        <taxon>Dikarya</taxon>
        <taxon>Ascomycota</taxon>
        <taxon>Saccharomycotina</taxon>
        <taxon>Saccharomycetes</taxon>
        <taxon>Saccharomycetales</taxon>
        <taxon>Saccharomycetaceae</taxon>
        <taxon>Nakaseomyces</taxon>
    </lineage>
</organism>
<dbReference type="Pfam" id="PF03931">
    <property type="entry name" value="Skp1_POZ"/>
    <property type="match status" value="1"/>
</dbReference>
<evidence type="ECO:0000256" key="3">
    <source>
        <dbReference type="ARBA" id="ARBA00021347"/>
    </source>
</evidence>
<dbReference type="SUPFAM" id="SSF54695">
    <property type="entry name" value="POZ domain"/>
    <property type="match status" value="1"/>
</dbReference>
<dbReference type="GO" id="GO:0006511">
    <property type="term" value="P:ubiquitin-dependent protein catabolic process"/>
    <property type="evidence" value="ECO:0007669"/>
    <property type="project" value="EnsemblFungi"/>
</dbReference>
<evidence type="ECO:0000313" key="6">
    <source>
        <dbReference type="EMBL" id="KTA99263.1"/>
    </source>
</evidence>
<dbReference type="FunFam" id="3.30.710.10:FF:000035">
    <property type="entry name" value="Elongin C transcription elongation factor"/>
    <property type="match status" value="1"/>
</dbReference>
<dbReference type="InterPro" id="IPR039948">
    <property type="entry name" value="ELC1"/>
</dbReference>
<gene>
    <name evidence="7" type="ORF">AO440_004843</name>
    <name evidence="6" type="ORF">AO440_005047</name>
</gene>
<proteinExistence type="inferred from homology"/>
<feature type="domain" description="SKP1 component POZ" evidence="5">
    <location>
        <begin position="4"/>
        <end position="62"/>
    </location>
</feature>
<dbReference type="PANTHER" id="PTHR20648">
    <property type="entry name" value="ELONGIN-C"/>
    <property type="match status" value="1"/>
</dbReference>
<dbReference type="AlphaFoldDB" id="A0A0W0CI34"/>
<comment type="caution">
    <text evidence="6">The sequence shown here is derived from an EMBL/GenBank/DDBJ whole genome shotgun (WGS) entry which is preliminary data.</text>
</comment>
<keyword evidence="4" id="KW-0539">Nucleus</keyword>
<dbReference type="InterPro" id="IPR001232">
    <property type="entry name" value="SKP1-like"/>
</dbReference>
<dbReference type="Gene3D" id="3.30.710.10">
    <property type="entry name" value="Potassium Channel Kv1.1, Chain A"/>
    <property type="match status" value="1"/>
</dbReference>
<comment type="subcellular location">
    <subcellularLocation>
        <location evidence="1">Nucleus</location>
    </subcellularLocation>
</comment>
<dbReference type="EMBL" id="LLZZ01000122">
    <property type="protein sequence ID" value="KTB02885.1"/>
    <property type="molecule type" value="Genomic_DNA"/>
</dbReference>
<name>A0A0W0CI34_CANGB</name>
<dbReference type="VEuPathDB" id="FungiDB:B1J91_L12716g"/>
<dbReference type="GO" id="GO:0070911">
    <property type="term" value="P:global genome nucleotide-excision repair"/>
    <property type="evidence" value="ECO:0007669"/>
    <property type="project" value="EnsemblFungi"/>
</dbReference>
<accession>A0A0W0CI34</accession>
<dbReference type="InterPro" id="IPR011333">
    <property type="entry name" value="SKP1/BTB/POZ_sf"/>
</dbReference>